<dbReference type="EnsemblPlants" id="PGSC0003DMT400097203">
    <property type="protein sequence ID" value="PGSC0003DMT400097203"/>
    <property type="gene ID" value="PGSC0003DMG400046774"/>
</dbReference>
<dbReference type="InParanoid" id="M1E045"/>
<dbReference type="Proteomes" id="UP000011115">
    <property type="component" value="Unassembled WGS sequence"/>
</dbReference>
<sequence>MHKFEQNRRFIQFLMRLNEVYCNTPYSKQTKNAEFEKFQAQVLSIQITLRSVPDLQFSLQQWSRVRVLEAFFLLIQEEKQREFKPATRMPMDSTSLSVNSTNNNNRGVGRACRINFSTENGNSGGNNNRCVIICEFCKKQRHTKEKCYKLHGYPPGNNILNHRQVNHNNGQQSRKNNHQNLKGRRVVANAHGTTPDHGEECSQTSNNSNAVITQEQYGQIMNLLQHFQIDG</sequence>
<name>M1E045_SOLTU</name>
<evidence type="ECO:0000313" key="1">
    <source>
        <dbReference type="EnsemblPlants" id="PGSC0003DMT400097203"/>
    </source>
</evidence>
<dbReference type="PaxDb" id="4113-PGSC0003DMT400097203"/>
<dbReference type="AlphaFoldDB" id="M1E045"/>
<accession>M1E045</accession>
<protein>
    <submittedName>
        <fullName evidence="1">Uncharacterized protein</fullName>
    </submittedName>
</protein>
<dbReference type="HOGENOM" id="CLU_090822_0_0_1"/>
<dbReference type="Gramene" id="PGSC0003DMT400097203">
    <property type="protein sequence ID" value="PGSC0003DMT400097203"/>
    <property type="gene ID" value="PGSC0003DMG400046774"/>
</dbReference>
<organism evidence="1 2">
    <name type="scientific">Solanum tuberosum</name>
    <name type="common">Potato</name>
    <dbReference type="NCBI Taxonomy" id="4113"/>
    <lineage>
        <taxon>Eukaryota</taxon>
        <taxon>Viridiplantae</taxon>
        <taxon>Streptophyta</taxon>
        <taxon>Embryophyta</taxon>
        <taxon>Tracheophyta</taxon>
        <taxon>Spermatophyta</taxon>
        <taxon>Magnoliopsida</taxon>
        <taxon>eudicotyledons</taxon>
        <taxon>Gunneridae</taxon>
        <taxon>Pentapetalae</taxon>
        <taxon>asterids</taxon>
        <taxon>lamiids</taxon>
        <taxon>Solanales</taxon>
        <taxon>Solanaceae</taxon>
        <taxon>Solanoideae</taxon>
        <taxon>Solaneae</taxon>
        <taxon>Solanum</taxon>
    </lineage>
</organism>
<dbReference type="PANTHER" id="PTHR34222:SF99">
    <property type="entry name" value="PROTEIN, PUTATIVE-RELATED"/>
    <property type="match status" value="1"/>
</dbReference>
<dbReference type="PANTHER" id="PTHR34222">
    <property type="entry name" value="GAG_PRE-INTEGRS DOMAIN-CONTAINING PROTEIN"/>
    <property type="match status" value="1"/>
</dbReference>
<keyword evidence="2" id="KW-1185">Reference proteome</keyword>
<evidence type="ECO:0000313" key="2">
    <source>
        <dbReference type="Proteomes" id="UP000011115"/>
    </source>
</evidence>
<dbReference type="eggNOG" id="KOG0017">
    <property type="taxonomic scope" value="Eukaryota"/>
</dbReference>
<proteinExistence type="predicted"/>
<reference evidence="2" key="1">
    <citation type="journal article" date="2011" name="Nature">
        <title>Genome sequence and analysis of the tuber crop potato.</title>
        <authorList>
            <consortium name="The Potato Genome Sequencing Consortium"/>
        </authorList>
    </citation>
    <scope>NUCLEOTIDE SEQUENCE [LARGE SCALE GENOMIC DNA]</scope>
    <source>
        <strain evidence="2">cv. DM1-3 516 R44</strain>
    </source>
</reference>
<reference evidence="1" key="2">
    <citation type="submission" date="2015-06" db="UniProtKB">
        <authorList>
            <consortium name="EnsemblPlants"/>
        </authorList>
    </citation>
    <scope>IDENTIFICATION</scope>
    <source>
        <strain evidence="1">DM1-3 516 R44</strain>
    </source>
</reference>